<sequence length="685" mass="75077">MSTTGISQDFLESILDGSFDAGFLVDGLTGCVVYANKPSVDLFNAPSEDSLMKDDGAKRTIETLVSFWSYSLDQNKTDDDDSVNPSVRAVDNSTDVTPWDQVVKHASQSLAVANSGDKEPLLEWSVTGKRAAATGTRAAKAGSPDKKVQAFAPTKKESFPGAVKLTPTPGSNLWLLVIRHADHHDIIRYGSLSATGESSISRIKRSRQKSVKGSNKEPRMTIDENGIIVGINDAALAAKAESLKWVTTDLIGKHVSEAQIAQPPSSVRDSPNPRSRKMPRMLDMILESGMEPGHSACPMSGFPLRVDPNVSAMTTGGAQREENITEAAFEAALDPIFQIDEHGTIQMVNSAAVSIFGWSRHEFLGSNISMICGGGHEQNHPTYMARYLATGDTRVIGKNRELVAKRKDKSEFPILLGVVEVDTFAGDVRLFCGFVRDLTGIKAKERMAQEMVEAALDPMFQINQTGTILMVNNAALETFGYEREEFLGKNVKMICGGSHANNHDLYLKRYLRTGETRVIGKFRELPARRKDGSEFPIQLAVIEIKTGAKEERLFCGFVHNLSRAKRDQEIMRGTIDTSLDPIFHINENGIIQMVNNAACSHLGWSRDEMIGENVSLIVGGEHAAKHGLYIENYLSTGIKRAMGKKRKLTARRKDGTELPIILGLSEISISGGKERMFCAFLTLDK</sequence>
<evidence type="ECO:0000313" key="7">
    <source>
        <dbReference type="Proteomes" id="UP001153069"/>
    </source>
</evidence>
<dbReference type="Pfam" id="PF00989">
    <property type="entry name" value="PAS"/>
    <property type="match status" value="2"/>
</dbReference>
<feature type="domain" description="PAS" evidence="5">
    <location>
        <begin position="444"/>
        <end position="490"/>
    </location>
</feature>
<keyword evidence="2" id="KW-0547">Nucleotide-binding</keyword>
<dbReference type="PROSITE" id="PS50112">
    <property type="entry name" value="PAS"/>
    <property type="match status" value="3"/>
</dbReference>
<dbReference type="PANTHER" id="PTHR31600:SF2">
    <property type="entry name" value="GAMETE ENRICHED GENE 10 PROTEIN-RELATED"/>
    <property type="match status" value="1"/>
</dbReference>
<accession>A0A9N8HFS4</accession>
<dbReference type="GO" id="GO:0006355">
    <property type="term" value="P:regulation of DNA-templated transcription"/>
    <property type="evidence" value="ECO:0007669"/>
    <property type="project" value="InterPro"/>
</dbReference>
<dbReference type="Gene3D" id="3.30.450.20">
    <property type="entry name" value="PAS domain"/>
    <property type="match status" value="3"/>
</dbReference>
<dbReference type="GO" id="GO:0005524">
    <property type="term" value="F:ATP binding"/>
    <property type="evidence" value="ECO:0007669"/>
    <property type="project" value="UniProtKB-KW"/>
</dbReference>
<dbReference type="OrthoDB" id="39614at2759"/>
<dbReference type="GO" id="GO:0016301">
    <property type="term" value="F:kinase activity"/>
    <property type="evidence" value="ECO:0007669"/>
    <property type="project" value="UniProtKB-KW"/>
</dbReference>
<gene>
    <name evidence="6" type="ORF">SEMRO_448_G145160.1</name>
</gene>
<dbReference type="NCBIfam" id="TIGR00229">
    <property type="entry name" value="sensory_box"/>
    <property type="match status" value="3"/>
</dbReference>
<keyword evidence="4" id="KW-0067">ATP-binding</keyword>
<dbReference type="InterPro" id="IPR000014">
    <property type="entry name" value="PAS"/>
</dbReference>
<dbReference type="Pfam" id="PF13426">
    <property type="entry name" value="PAS_9"/>
    <property type="match status" value="1"/>
</dbReference>
<dbReference type="PANTHER" id="PTHR31600">
    <property type="entry name" value="TINY MACROCYSTS PROTEIN B-RELATED"/>
    <property type="match status" value="1"/>
</dbReference>
<dbReference type="InterPro" id="IPR035965">
    <property type="entry name" value="PAS-like_dom_sf"/>
</dbReference>
<evidence type="ECO:0000259" key="5">
    <source>
        <dbReference type="PROSITE" id="PS50112"/>
    </source>
</evidence>
<feature type="domain" description="PAS" evidence="5">
    <location>
        <begin position="321"/>
        <end position="367"/>
    </location>
</feature>
<reference evidence="6" key="1">
    <citation type="submission" date="2020-06" db="EMBL/GenBank/DDBJ databases">
        <authorList>
            <consortium name="Plant Systems Biology data submission"/>
        </authorList>
    </citation>
    <scope>NUCLEOTIDE SEQUENCE</scope>
    <source>
        <strain evidence="6">D6</strain>
    </source>
</reference>
<dbReference type="AlphaFoldDB" id="A0A9N8HFS4"/>
<evidence type="ECO:0000256" key="1">
    <source>
        <dbReference type="ARBA" id="ARBA00022679"/>
    </source>
</evidence>
<evidence type="ECO:0000313" key="6">
    <source>
        <dbReference type="EMBL" id="CAB9510700.1"/>
    </source>
</evidence>
<protein>
    <submittedName>
        <fullName evidence="6">Sensor protein FixL</fullName>
    </submittedName>
</protein>
<dbReference type="SUPFAM" id="SSF55785">
    <property type="entry name" value="PYP-like sensor domain (PAS domain)"/>
    <property type="match status" value="3"/>
</dbReference>
<dbReference type="InterPro" id="IPR013767">
    <property type="entry name" value="PAS_fold"/>
</dbReference>
<organism evidence="6 7">
    <name type="scientific">Seminavis robusta</name>
    <dbReference type="NCBI Taxonomy" id="568900"/>
    <lineage>
        <taxon>Eukaryota</taxon>
        <taxon>Sar</taxon>
        <taxon>Stramenopiles</taxon>
        <taxon>Ochrophyta</taxon>
        <taxon>Bacillariophyta</taxon>
        <taxon>Bacillariophyceae</taxon>
        <taxon>Bacillariophycidae</taxon>
        <taxon>Naviculales</taxon>
        <taxon>Naviculaceae</taxon>
        <taxon>Seminavis</taxon>
    </lineage>
</organism>
<evidence type="ECO:0000256" key="2">
    <source>
        <dbReference type="ARBA" id="ARBA00022741"/>
    </source>
</evidence>
<dbReference type="InterPro" id="IPR052994">
    <property type="entry name" value="Tiny_macrocysts_regulators"/>
</dbReference>
<name>A0A9N8HFS4_9STRA</name>
<dbReference type="CDD" id="cd00130">
    <property type="entry name" value="PAS"/>
    <property type="match status" value="3"/>
</dbReference>
<evidence type="ECO:0000256" key="3">
    <source>
        <dbReference type="ARBA" id="ARBA00022777"/>
    </source>
</evidence>
<dbReference type="EMBL" id="CAICTM010000447">
    <property type="protein sequence ID" value="CAB9510700.1"/>
    <property type="molecule type" value="Genomic_DNA"/>
</dbReference>
<dbReference type="Proteomes" id="UP001153069">
    <property type="component" value="Unassembled WGS sequence"/>
</dbReference>
<keyword evidence="7" id="KW-1185">Reference proteome</keyword>
<comment type="caution">
    <text evidence="6">The sequence shown here is derived from an EMBL/GenBank/DDBJ whole genome shotgun (WGS) entry which is preliminary data.</text>
</comment>
<evidence type="ECO:0000256" key="4">
    <source>
        <dbReference type="ARBA" id="ARBA00022840"/>
    </source>
</evidence>
<feature type="domain" description="PAS" evidence="5">
    <location>
        <begin position="567"/>
        <end position="613"/>
    </location>
</feature>
<keyword evidence="1" id="KW-0808">Transferase</keyword>
<dbReference type="FunFam" id="3.30.450.20:FF:000060">
    <property type="entry name" value="Sensor protein FixL"/>
    <property type="match status" value="2"/>
</dbReference>
<dbReference type="SMART" id="SM00091">
    <property type="entry name" value="PAS"/>
    <property type="match status" value="4"/>
</dbReference>
<proteinExistence type="predicted"/>
<keyword evidence="3" id="KW-0418">Kinase</keyword>